<dbReference type="OrthoDB" id="407221at2759"/>
<comment type="caution">
    <text evidence="5">The sequence shown here is derived from an EMBL/GenBank/DDBJ whole genome shotgun (WGS) entry which is preliminary data.</text>
</comment>
<comment type="similarity">
    <text evidence="1">Belongs to the bacterial ribosomal protein bS16 family.</text>
</comment>
<dbReference type="InParanoid" id="A0A409W4V9"/>
<proteinExistence type="inferred from homology"/>
<dbReference type="FunCoup" id="A0A409W4V9">
    <property type="interactions" value="253"/>
</dbReference>
<keyword evidence="2" id="KW-0689">Ribosomal protein</keyword>
<dbReference type="Gene3D" id="3.30.1320.10">
    <property type="match status" value="1"/>
</dbReference>
<dbReference type="NCBIfam" id="TIGR00002">
    <property type="entry name" value="S16"/>
    <property type="match status" value="1"/>
</dbReference>
<keyword evidence="6" id="KW-1185">Reference proteome</keyword>
<name>A0A409W4V9_9AGAR</name>
<evidence type="ECO:0000313" key="5">
    <source>
        <dbReference type="EMBL" id="PPQ73536.1"/>
    </source>
</evidence>
<dbReference type="PANTHER" id="PTHR12919:SF20">
    <property type="entry name" value="SMALL RIBOSOMAL SUBUNIT PROTEIN BS16M"/>
    <property type="match status" value="1"/>
</dbReference>
<dbReference type="GO" id="GO:0032543">
    <property type="term" value="P:mitochondrial translation"/>
    <property type="evidence" value="ECO:0007669"/>
    <property type="project" value="TreeGrafter"/>
</dbReference>
<gene>
    <name evidence="5" type="ORF">CVT26_010347</name>
</gene>
<evidence type="ECO:0000256" key="1">
    <source>
        <dbReference type="ARBA" id="ARBA00006668"/>
    </source>
</evidence>
<evidence type="ECO:0000256" key="2">
    <source>
        <dbReference type="ARBA" id="ARBA00022980"/>
    </source>
</evidence>
<dbReference type="EMBL" id="NHYE01005399">
    <property type="protein sequence ID" value="PPQ73536.1"/>
    <property type="molecule type" value="Genomic_DNA"/>
</dbReference>
<evidence type="ECO:0000256" key="4">
    <source>
        <dbReference type="SAM" id="MobiDB-lite"/>
    </source>
</evidence>
<dbReference type="SUPFAM" id="SSF54565">
    <property type="entry name" value="Ribosomal protein S16"/>
    <property type="match status" value="1"/>
</dbReference>
<dbReference type="InterPro" id="IPR023803">
    <property type="entry name" value="Ribosomal_bS16_dom_sf"/>
</dbReference>
<organism evidence="5 6">
    <name type="scientific">Gymnopilus dilepis</name>
    <dbReference type="NCBI Taxonomy" id="231916"/>
    <lineage>
        <taxon>Eukaryota</taxon>
        <taxon>Fungi</taxon>
        <taxon>Dikarya</taxon>
        <taxon>Basidiomycota</taxon>
        <taxon>Agaricomycotina</taxon>
        <taxon>Agaricomycetes</taxon>
        <taxon>Agaricomycetidae</taxon>
        <taxon>Agaricales</taxon>
        <taxon>Agaricineae</taxon>
        <taxon>Hymenogastraceae</taxon>
        <taxon>Gymnopilus</taxon>
    </lineage>
</organism>
<evidence type="ECO:0008006" key="7">
    <source>
        <dbReference type="Google" id="ProtNLM"/>
    </source>
</evidence>
<evidence type="ECO:0000256" key="3">
    <source>
        <dbReference type="ARBA" id="ARBA00023274"/>
    </source>
</evidence>
<dbReference type="PANTHER" id="PTHR12919">
    <property type="entry name" value="30S RIBOSOMAL PROTEIN S16"/>
    <property type="match status" value="1"/>
</dbReference>
<evidence type="ECO:0000313" key="6">
    <source>
        <dbReference type="Proteomes" id="UP000284706"/>
    </source>
</evidence>
<keyword evidence="3" id="KW-0687">Ribonucleoprotein</keyword>
<feature type="region of interest" description="Disordered" evidence="4">
    <location>
        <begin position="86"/>
        <end position="119"/>
    </location>
</feature>
<dbReference type="Proteomes" id="UP000284706">
    <property type="component" value="Unassembled WGS sequence"/>
</dbReference>
<dbReference type="STRING" id="231916.A0A409W4V9"/>
<sequence>MPMRIRMAMHGPAHQKIFHLVAINSKQRRNAKPAELLGIYDPHAADGRDARTVRWSVSRIHYWLNVGALPSKSAVRLLELGGILKPGSPYHPRATQPKYPVVKAESQSTPSSIPPAPSS</sequence>
<dbReference type="GO" id="GO:0003735">
    <property type="term" value="F:structural constituent of ribosome"/>
    <property type="evidence" value="ECO:0007669"/>
    <property type="project" value="InterPro"/>
</dbReference>
<dbReference type="GO" id="GO:0005763">
    <property type="term" value="C:mitochondrial small ribosomal subunit"/>
    <property type="evidence" value="ECO:0007669"/>
    <property type="project" value="TreeGrafter"/>
</dbReference>
<dbReference type="AlphaFoldDB" id="A0A409W4V9"/>
<dbReference type="InterPro" id="IPR000307">
    <property type="entry name" value="Ribosomal_bS16"/>
</dbReference>
<accession>A0A409W4V9</accession>
<dbReference type="Pfam" id="PF00886">
    <property type="entry name" value="Ribosomal_S16"/>
    <property type="match status" value="1"/>
</dbReference>
<protein>
    <recommendedName>
        <fullName evidence="7">Ribosomal protein S16</fullName>
    </recommendedName>
</protein>
<reference evidence="5 6" key="1">
    <citation type="journal article" date="2018" name="Evol. Lett.">
        <title>Horizontal gene cluster transfer increased hallucinogenic mushroom diversity.</title>
        <authorList>
            <person name="Reynolds H.T."/>
            <person name="Vijayakumar V."/>
            <person name="Gluck-Thaler E."/>
            <person name="Korotkin H.B."/>
            <person name="Matheny P.B."/>
            <person name="Slot J.C."/>
        </authorList>
    </citation>
    <scope>NUCLEOTIDE SEQUENCE [LARGE SCALE GENOMIC DNA]</scope>
    <source>
        <strain evidence="5 6">SRW20</strain>
    </source>
</reference>